<accession>A0AA38U887</accession>
<keyword evidence="4" id="KW-0540">Nuclease</keyword>
<evidence type="ECO:0000259" key="8">
    <source>
        <dbReference type="PROSITE" id="PS50879"/>
    </source>
</evidence>
<evidence type="ECO:0000256" key="5">
    <source>
        <dbReference type="ARBA" id="ARBA00022723"/>
    </source>
</evidence>
<dbReference type="GO" id="GO:0046872">
    <property type="term" value="F:metal ion binding"/>
    <property type="evidence" value="ECO:0007669"/>
    <property type="project" value="UniProtKB-KW"/>
</dbReference>
<evidence type="ECO:0000256" key="6">
    <source>
        <dbReference type="ARBA" id="ARBA00022759"/>
    </source>
</evidence>
<comment type="caution">
    <text evidence="9">The sequence shown here is derived from an EMBL/GenBank/DDBJ whole genome shotgun (WGS) entry which is preliminary data.</text>
</comment>
<organism evidence="9 10">
    <name type="scientific">Lentinula raphanica</name>
    <dbReference type="NCBI Taxonomy" id="153919"/>
    <lineage>
        <taxon>Eukaryota</taxon>
        <taxon>Fungi</taxon>
        <taxon>Dikarya</taxon>
        <taxon>Basidiomycota</taxon>
        <taxon>Agaricomycotina</taxon>
        <taxon>Agaricomycetes</taxon>
        <taxon>Agaricomycetidae</taxon>
        <taxon>Agaricales</taxon>
        <taxon>Marasmiineae</taxon>
        <taxon>Omphalotaceae</taxon>
        <taxon>Lentinula</taxon>
    </lineage>
</organism>
<keyword evidence="10" id="KW-1185">Reference proteome</keyword>
<evidence type="ECO:0000256" key="2">
    <source>
        <dbReference type="ARBA" id="ARBA00005300"/>
    </source>
</evidence>
<sequence>MGEKSNDLWISEWDPDRPQNYIDVYTDGSCDKNGDDDASAGAGIFCAHDPGISRAIRIPKSLKQTNQTGEIIAIKEAVEGTHPKHELTICSDSRTALDGLTTLRQKWEDTGYIGVENADEFRVTTARLRTRKAISTMKKVKAHVGIKGNEGADRLANEGRVKPNEDAIDMVIPGHLCLTGAKLRCMNQSMLYKAIKIQKMKRPQQQKKLNRRATLENIERAKLGALTISGKTPTTKRIWCSLRHKDFSRQFRYFLWMTIHNGYMIGRFWDRTEEPWKGTCAFCGVEETMEHILTECRGPGMEEIWSLCEDLWRNKKTEWIRPSFNEIMSCGLTELKDSRNNISKGDSRLYRILVSESAHLIWKLRNARVIQGKGFPSTEEILNKWRYQINARLRTDCLLTNSRYGCKKVKKTMVIKTWQDILHDRDDLAEDWTKDKGVLVSRGADVG</sequence>
<evidence type="ECO:0000313" key="10">
    <source>
        <dbReference type="Proteomes" id="UP001163846"/>
    </source>
</evidence>
<gene>
    <name evidence="9" type="ORF">F5878DRAFT_545309</name>
</gene>
<dbReference type="PROSITE" id="PS50879">
    <property type="entry name" value="RNASE_H_1"/>
    <property type="match status" value="1"/>
</dbReference>
<dbReference type="Pfam" id="PF00075">
    <property type="entry name" value="RNase_H"/>
    <property type="match status" value="1"/>
</dbReference>
<proteinExistence type="inferred from homology"/>
<dbReference type="CDD" id="cd09280">
    <property type="entry name" value="RNase_HI_eukaryote_like"/>
    <property type="match status" value="1"/>
</dbReference>
<dbReference type="InterPro" id="IPR012337">
    <property type="entry name" value="RNaseH-like_sf"/>
</dbReference>
<dbReference type="GO" id="GO:0043137">
    <property type="term" value="P:DNA replication, removal of RNA primer"/>
    <property type="evidence" value="ECO:0007669"/>
    <property type="project" value="TreeGrafter"/>
</dbReference>
<dbReference type="PANTHER" id="PTHR10642:SF26">
    <property type="entry name" value="RIBONUCLEASE H1"/>
    <property type="match status" value="1"/>
</dbReference>
<feature type="domain" description="RNase H type-1" evidence="8">
    <location>
        <begin position="18"/>
        <end position="161"/>
    </location>
</feature>
<keyword evidence="5" id="KW-0479">Metal-binding</keyword>
<evidence type="ECO:0000256" key="1">
    <source>
        <dbReference type="ARBA" id="ARBA00000077"/>
    </source>
</evidence>
<dbReference type="InterPro" id="IPR002156">
    <property type="entry name" value="RNaseH_domain"/>
</dbReference>
<dbReference type="GO" id="GO:0004523">
    <property type="term" value="F:RNA-DNA hybrid ribonuclease activity"/>
    <property type="evidence" value="ECO:0007669"/>
    <property type="project" value="UniProtKB-EC"/>
</dbReference>
<evidence type="ECO:0000256" key="3">
    <source>
        <dbReference type="ARBA" id="ARBA00012180"/>
    </source>
</evidence>
<dbReference type="InterPro" id="IPR050092">
    <property type="entry name" value="RNase_H"/>
</dbReference>
<comment type="similarity">
    <text evidence="2">Belongs to the RNase H family.</text>
</comment>
<dbReference type="SUPFAM" id="SSF53098">
    <property type="entry name" value="Ribonuclease H-like"/>
    <property type="match status" value="1"/>
</dbReference>
<dbReference type="EC" id="3.1.26.4" evidence="3"/>
<keyword evidence="7" id="KW-0378">Hydrolase</keyword>
<dbReference type="AlphaFoldDB" id="A0AA38U887"/>
<dbReference type="EMBL" id="MU806571">
    <property type="protein sequence ID" value="KAJ3834164.1"/>
    <property type="molecule type" value="Genomic_DNA"/>
</dbReference>
<comment type="catalytic activity">
    <reaction evidence="1">
        <text>Endonucleolytic cleavage to 5'-phosphomonoester.</text>
        <dbReference type="EC" id="3.1.26.4"/>
    </reaction>
</comment>
<dbReference type="Gene3D" id="3.30.420.10">
    <property type="entry name" value="Ribonuclease H-like superfamily/Ribonuclease H"/>
    <property type="match status" value="1"/>
</dbReference>
<evidence type="ECO:0000256" key="4">
    <source>
        <dbReference type="ARBA" id="ARBA00022722"/>
    </source>
</evidence>
<dbReference type="PANTHER" id="PTHR10642">
    <property type="entry name" value="RIBONUCLEASE H1"/>
    <property type="match status" value="1"/>
</dbReference>
<evidence type="ECO:0000256" key="7">
    <source>
        <dbReference type="ARBA" id="ARBA00022801"/>
    </source>
</evidence>
<dbReference type="GO" id="GO:0003676">
    <property type="term" value="F:nucleic acid binding"/>
    <property type="evidence" value="ECO:0007669"/>
    <property type="project" value="InterPro"/>
</dbReference>
<reference evidence="9" key="1">
    <citation type="submission" date="2022-08" db="EMBL/GenBank/DDBJ databases">
        <authorList>
            <consortium name="DOE Joint Genome Institute"/>
            <person name="Min B."/>
            <person name="Riley R."/>
            <person name="Sierra-Patev S."/>
            <person name="Naranjo-Ortiz M."/>
            <person name="Looney B."/>
            <person name="Konkel Z."/>
            <person name="Slot J.C."/>
            <person name="Sakamoto Y."/>
            <person name="Steenwyk J.L."/>
            <person name="Rokas A."/>
            <person name="Carro J."/>
            <person name="Camarero S."/>
            <person name="Ferreira P."/>
            <person name="Molpeceres G."/>
            <person name="Ruiz-Duenas F.J."/>
            <person name="Serrano A."/>
            <person name="Henrissat B."/>
            <person name="Drula E."/>
            <person name="Hughes K.W."/>
            <person name="Mata J.L."/>
            <person name="Ishikawa N.K."/>
            <person name="Vargas-Isla R."/>
            <person name="Ushijima S."/>
            <person name="Smith C.A."/>
            <person name="Ahrendt S."/>
            <person name="Andreopoulos W."/>
            <person name="He G."/>
            <person name="Labutti K."/>
            <person name="Lipzen A."/>
            <person name="Ng V."/>
            <person name="Sandor L."/>
            <person name="Barry K."/>
            <person name="Martinez A.T."/>
            <person name="Xiao Y."/>
            <person name="Gibbons J.G."/>
            <person name="Terashima K."/>
            <person name="Hibbett D.S."/>
            <person name="Grigoriev I.V."/>
        </authorList>
    </citation>
    <scope>NUCLEOTIDE SEQUENCE</scope>
    <source>
        <strain evidence="9">TFB9207</strain>
    </source>
</reference>
<name>A0AA38U887_9AGAR</name>
<keyword evidence="6" id="KW-0255">Endonuclease</keyword>
<evidence type="ECO:0000313" key="9">
    <source>
        <dbReference type="EMBL" id="KAJ3834164.1"/>
    </source>
</evidence>
<dbReference type="Proteomes" id="UP001163846">
    <property type="component" value="Unassembled WGS sequence"/>
</dbReference>
<protein>
    <recommendedName>
        <fullName evidence="3">ribonuclease H</fullName>
        <ecNumber evidence="3">3.1.26.4</ecNumber>
    </recommendedName>
</protein>
<dbReference type="InterPro" id="IPR036397">
    <property type="entry name" value="RNaseH_sf"/>
</dbReference>